<evidence type="ECO:0000313" key="1">
    <source>
        <dbReference type="EMBL" id="CAH1983962.1"/>
    </source>
</evidence>
<dbReference type="AlphaFoldDB" id="A0A9P0KY66"/>
<proteinExistence type="predicted"/>
<dbReference type="EMBL" id="CAKOFQ010006948">
    <property type="protein sequence ID" value="CAH1983962.1"/>
    <property type="molecule type" value="Genomic_DNA"/>
</dbReference>
<dbReference type="Proteomes" id="UP001152888">
    <property type="component" value="Unassembled WGS sequence"/>
</dbReference>
<organism evidence="1 2">
    <name type="scientific">Acanthoscelides obtectus</name>
    <name type="common">Bean weevil</name>
    <name type="synonym">Bruchus obtectus</name>
    <dbReference type="NCBI Taxonomy" id="200917"/>
    <lineage>
        <taxon>Eukaryota</taxon>
        <taxon>Metazoa</taxon>
        <taxon>Ecdysozoa</taxon>
        <taxon>Arthropoda</taxon>
        <taxon>Hexapoda</taxon>
        <taxon>Insecta</taxon>
        <taxon>Pterygota</taxon>
        <taxon>Neoptera</taxon>
        <taxon>Endopterygota</taxon>
        <taxon>Coleoptera</taxon>
        <taxon>Polyphaga</taxon>
        <taxon>Cucujiformia</taxon>
        <taxon>Chrysomeloidea</taxon>
        <taxon>Chrysomelidae</taxon>
        <taxon>Bruchinae</taxon>
        <taxon>Bruchini</taxon>
        <taxon>Acanthoscelides</taxon>
    </lineage>
</organism>
<evidence type="ECO:0000313" key="2">
    <source>
        <dbReference type="Proteomes" id="UP001152888"/>
    </source>
</evidence>
<comment type="caution">
    <text evidence="1">The sequence shown here is derived from an EMBL/GenBank/DDBJ whole genome shotgun (WGS) entry which is preliminary data.</text>
</comment>
<name>A0A9P0KY66_ACAOB</name>
<sequence length="23" mass="2395">MACAIPGLKLYGLLPMGPVISLH</sequence>
<accession>A0A9P0KY66</accession>
<keyword evidence="2" id="KW-1185">Reference proteome</keyword>
<reference evidence="1" key="1">
    <citation type="submission" date="2022-03" db="EMBL/GenBank/DDBJ databases">
        <authorList>
            <person name="Sayadi A."/>
        </authorList>
    </citation>
    <scope>NUCLEOTIDE SEQUENCE</scope>
</reference>
<protein>
    <submittedName>
        <fullName evidence="1">Uncharacterized protein</fullName>
    </submittedName>
</protein>
<gene>
    <name evidence="1" type="ORF">ACAOBT_LOCUS15834</name>
</gene>